<organism evidence="7 8">
    <name type="scientific">Kumtagia ephedrae</name>
    <dbReference type="NCBI Taxonomy" id="2116701"/>
    <lineage>
        <taxon>Bacteria</taxon>
        <taxon>Pseudomonadati</taxon>
        <taxon>Pseudomonadota</taxon>
        <taxon>Alphaproteobacteria</taxon>
        <taxon>Hyphomicrobiales</taxon>
        <taxon>Phyllobacteriaceae</taxon>
        <taxon>Kumtagia</taxon>
    </lineage>
</organism>
<dbReference type="InterPro" id="IPR018485">
    <property type="entry name" value="FGGY_C"/>
</dbReference>
<comment type="caution">
    <text evidence="7">The sequence shown here is derived from an EMBL/GenBank/DDBJ whole genome shotgun (WGS) entry which is preliminary data.</text>
</comment>
<dbReference type="Pfam" id="PF02782">
    <property type="entry name" value="FGGY_C"/>
    <property type="match status" value="1"/>
</dbReference>
<dbReference type="PANTHER" id="PTHR43095">
    <property type="entry name" value="SUGAR KINASE"/>
    <property type="match status" value="1"/>
</dbReference>
<evidence type="ECO:0000259" key="5">
    <source>
        <dbReference type="Pfam" id="PF00370"/>
    </source>
</evidence>
<dbReference type="PROSITE" id="PS00445">
    <property type="entry name" value="FGGY_KINASES_2"/>
    <property type="match status" value="1"/>
</dbReference>
<sequence length="508" mass="54234">MSRYLLGIDAGNTVVKAVLFDRDGIMLARAATNGASSQPAPGHVERDIADLWRNAAAVIRECLRQAGVEGRDVAAVGTAGHGNGLYLLDRDRRPLLGIQSIDNRAAALASSMRGGETGDHLYPMCLQRPWPAQTATLLAWVKQNRPDLYAKTGTALLSKDVITLMLTGNRVSDYSDMSGCGLLRLPERRYDRKLLEAYDLADAEAMLPALVESEAIAGHVTGEAAQATGLAAGTPVAAGFFDIIASMIGSGVHAPGQAAIVAGTWGINQVVRETPLVDERIFHASTWRADRYVAVESSATSAVNLEWFVRELAPTHDASAFEDCNRLVEQVRPAAENPLFLPFLYGSATHADARGAFVGLSGWHGRAEMLSALYEGVVFEHRRHIDRLKAAGAAFETAALSGGGSRSAAWCQMFADIVGVPVTVAECQETGALGAAIGAGVAGGMFGSIEAGVSTMVRTSRVHAPQAEHRYLIEARYRLYRSLGEAMPAQWHGYLRDSGTHERSQAGQ</sequence>
<reference evidence="7 8" key="1">
    <citation type="submission" date="2018-03" db="EMBL/GenBank/DDBJ databases">
        <title>The draft genome of Mesorhizobium sp. 6GN-30.</title>
        <authorList>
            <person name="Liu L."/>
            <person name="Li L."/>
            <person name="Wang T."/>
            <person name="Zhang X."/>
            <person name="Liang L."/>
        </authorList>
    </citation>
    <scope>NUCLEOTIDE SEQUENCE [LARGE SCALE GENOMIC DNA]</scope>
    <source>
        <strain evidence="7 8">6GN30</strain>
    </source>
</reference>
<keyword evidence="8" id="KW-1185">Reference proteome</keyword>
<dbReference type="GO" id="GO:0016301">
    <property type="term" value="F:kinase activity"/>
    <property type="evidence" value="ECO:0007669"/>
    <property type="project" value="UniProtKB-KW"/>
</dbReference>
<dbReference type="EMBL" id="PXYK01000011">
    <property type="protein sequence ID" value="PSJ59588.1"/>
    <property type="molecule type" value="Genomic_DNA"/>
</dbReference>
<evidence type="ECO:0000259" key="6">
    <source>
        <dbReference type="Pfam" id="PF02782"/>
    </source>
</evidence>
<dbReference type="InterPro" id="IPR018484">
    <property type="entry name" value="FGGY_N"/>
</dbReference>
<evidence type="ECO:0000256" key="2">
    <source>
        <dbReference type="ARBA" id="ARBA00022679"/>
    </source>
</evidence>
<evidence type="ECO:0000313" key="8">
    <source>
        <dbReference type="Proteomes" id="UP000241229"/>
    </source>
</evidence>
<gene>
    <name evidence="7" type="ORF">C7I84_13225</name>
</gene>
<feature type="domain" description="Carbohydrate kinase FGGY N-terminal" evidence="5">
    <location>
        <begin position="4"/>
        <end position="249"/>
    </location>
</feature>
<dbReference type="CDD" id="cd07802">
    <property type="entry name" value="ASKHA_NBD_FGGY_EcLyxK-like"/>
    <property type="match status" value="1"/>
</dbReference>
<protein>
    <submittedName>
        <fullName evidence="7">Carbohydrate kinase</fullName>
    </submittedName>
</protein>
<dbReference type="InterPro" id="IPR000577">
    <property type="entry name" value="Carb_kinase_FGGY"/>
</dbReference>
<dbReference type="GO" id="GO:0016773">
    <property type="term" value="F:phosphotransferase activity, alcohol group as acceptor"/>
    <property type="evidence" value="ECO:0007669"/>
    <property type="project" value="InterPro"/>
</dbReference>
<dbReference type="InterPro" id="IPR050406">
    <property type="entry name" value="FGGY_Carb_Kinase"/>
</dbReference>
<keyword evidence="2 4" id="KW-0808">Transferase</keyword>
<evidence type="ECO:0000313" key="7">
    <source>
        <dbReference type="EMBL" id="PSJ59588.1"/>
    </source>
</evidence>
<dbReference type="PANTHER" id="PTHR43095:SF3">
    <property type="entry name" value="L-XYLULOSE_3-KETO-L-GULONATE KINASE"/>
    <property type="match status" value="1"/>
</dbReference>
<dbReference type="InterPro" id="IPR043129">
    <property type="entry name" value="ATPase_NBD"/>
</dbReference>
<name>A0A2P7SAR6_9HYPH</name>
<comment type="similarity">
    <text evidence="1 4">Belongs to the FGGY kinase family.</text>
</comment>
<dbReference type="SUPFAM" id="SSF53067">
    <property type="entry name" value="Actin-like ATPase domain"/>
    <property type="match status" value="2"/>
</dbReference>
<dbReference type="Gene3D" id="3.30.420.40">
    <property type="match status" value="2"/>
</dbReference>
<dbReference type="AlphaFoldDB" id="A0A2P7SAR6"/>
<dbReference type="Proteomes" id="UP000241229">
    <property type="component" value="Unassembled WGS sequence"/>
</dbReference>
<accession>A0A2P7SAR6</accession>
<dbReference type="RefSeq" id="WP_106772663.1">
    <property type="nucleotide sequence ID" value="NZ_PXYK01000011.1"/>
</dbReference>
<evidence type="ECO:0000256" key="3">
    <source>
        <dbReference type="ARBA" id="ARBA00022777"/>
    </source>
</evidence>
<dbReference type="GO" id="GO:0005975">
    <property type="term" value="P:carbohydrate metabolic process"/>
    <property type="evidence" value="ECO:0007669"/>
    <property type="project" value="InterPro"/>
</dbReference>
<proteinExistence type="inferred from homology"/>
<dbReference type="InterPro" id="IPR018483">
    <property type="entry name" value="Carb_kinase_FGGY_CS"/>
</dbReference>
<evidence type="ECO:0000256" key="4">
    <source>
        <dbReference type="RuleBase" id="RU003733"/>
    </source>
</evidence>
<keyword evidence="3 4" id="KW-0418">Kinase</keyword>
<feature type="domain" description="Carbohydrate kinase FGGY C-terminal" evidence="6">
    <location>
        <begin position="258"/>
        <end position="442"/>
    </location>
</feature>
<dbReference type="PIRSF" id="PIRSF000538">
    <property type="entry name" value="GlpK"/>
    <property type="match status" value="1"/>
</dbReference>
<dbReference type="Pfam" id="PF00370">
    <property type="entry name" value="FGGY_N"/>
    <property type="match status" value="1"/>
</dbReference>
<evidence type="ECO:0000256" key="1">
    <source>
        <dbReference type="ARBA" id="ARBA00009156"/>
    </source>
</evidence>